<feature type="site" description="Transition state stabilizer" evidence="16">
    <location>
        <position position="380"/>
    </location>
</feature>
<organism evidence="18 19">
    <name type="scientific">Afifella marina DSM 2698</name>
    <dbReference type="NCBI Taxonomy" id="1120955"/>
    <lineage>
        <taxon>Bacteria</taxon>
        <taxon>Pseudomonadati</taxon>
        <taxon>Pseudomonadota</taxon>
        <taxon>Alphaproteobacteria</taxon>
        <taxon>Hyphomicrobiales</taxon>
        <taxon>Afifellaceae</taxon>
        <taxon>Afifella</taxon>
    </lineage>
</organism>
<evidence type="ECO:0000313" key="18">
    <source>
        <dbReference type="EMBL" id="SCZ42493.1"/>
    </source>
</evidence>
<dbReference type="PANTHER" id="PTHR43651">
    <property type="entry name" value="1,4-ALPHA-GLUCAN-BRANCHING ENZYME"/>
    <property type="match status" value="1"/>
</dbReference>
<evidence type="ECO:0000256" key="12">
    <source>
        <dbReference type="ARBA" id="ARBA00034013"/>
    </source>
</evidence>
<evidence type="ECO:0000256" key="6">
    <source>
        <dbReference type="ARBA" id="ARBA00022490"/>
    </source>
</evidence>
<keyword evidence="19" id="KW-1185">Reference proteome</keyword>
<dbReference type="NCBIfam" id="TIGR02402">
    <property type="entry name" value="trehalose_TreZ"/>
    <property type="match status" value="1"/>
</dbReference>
<dbReference type="Proteomes" id="UP000199347">
    <property type="component" value="Unassembled WGS sequence"/>
</dbReference>
<dbReference type="STRING" id="1120955.SAMN03080610_02928"/>
<evidence type="ECO:0000256" key="3">
    <source>
        <dbReference type="ARBA" id="ARBA00008061"/>
    </source>
</evidence>
<dbReference type="PANTHER" id="PTHR43651:SF11">
    <property type="entry name" value="MALTO-OLIGOSYLTREHALOSE TREHALOHYDROLASE"/>
    <property type="match status" value="1"/>
</dbReference>
<dbReference type="GO" id="GO:0033942">
    <property type="term" value="F:4-alpha-D-(1-&gt;4)-alpha-D-glucanotrehalose trehalohydrolase activity"/>
    <property type="evidence" value="ECO:0007669"/>
    <property type="project" value="UniProtKB-EC"/>
</dbReference>
<dbReference type="CDD" id="cd02853">
    <property type="entry name" value="E_set_MTHase_like_N"/>
    <property type="match status" value="1"/>
</dbReference>
<keyword evidence="8" id="KW-0119">Carbohydrate metabolism</keyword>
<dbReference type="Gene3D" id="1.10.10.760">
    <property type="entry name" value="E-set domains of sugar-utilizing enzymes"/>
    <property type="match status" value="1"/>
</dbReference>
<dbReference type="PIRSF" id="PIRSF006337">
    <property type="entry name" value="Trehalose_TreZ"/>
    <property type="match status" value="1"/>
</dbReference>
<protein>
    <recommendedName>
        <fullName evidence="5 13">Malto-oligosyltrehalose trehalohydrolase</fullName>
        <shortName evidence="14">MTHase</shortName>
        <ecNumber evidence="4 13">3.2.1.141</ecNumber>
    </recommendedName>
    <alternativeName>
        <fullName evidence="11 14">4-alpha-D-((1-&gt;4)-alpha-D-glucano)trehalose trehalohydrolase</fullName>
    </alternativeName>
    <alternativeName>
        <fullName evidence="10 14">Maltooligosyl trehalose trehalohydrolase</fullName>
    </alternativeName>
</protein>
<keyword evidence="9 14" id="KW-0326">Glycosidase</keyword>
<dbReference type="InterPro" id="IPR006047">
    <property type="entry name" value="GH13_cat_dom"/>
</dbReference>
<evidence type="ECO:0000256" key="15">
    <source>
        <dbReference type="PIRSR" id="PIRSR006337-1"/>
    </source>
</evidence>
<reference evidence="18 19" key="1">
    <citation type="submission" date="2016-10" db="EMBL/GenBank/DDBJ databases">
        <authorList>
            <person name="de Groot N.N."/>
        </authorList>
    </citation>
    <scope>NUCLEOTIDE SEQUENCE [LARGE SCALE GENOMIC DNA]</scope>
    <source>
        <strain evidence="18 19">DSM 2698</strain>
    </source>
</reference>
<dbReference type="InterPro" id="IPR013783">
    <property type="entry name" value="Ig-like_fold"/>
</dbReference>
<evidence type="ECO:0000256" key="14">
    <source>
        <dbReference type="PIRNR" id="PIRNR006337"/>
    </source>
</evidence>
<comment type="catalytic activity">
    <reaction evidence="12 14">
        <text>hydrolysis of (1-&gt;4)-alpha-D-glucosidic linkage in 4-alpha-D-[(1-&gt;4)-alpha-D-glucanosyl]n trehalose to yield trehalose and (1-&gt;4)-alpha-D-glucan.</text>
        <dbReference type="EC" id="3.2.1.141"/>
    </reaction>
</comment>
<comment type="subcellular location">
    <subcellularLocation>
        <location evidence="1 15">Cytoplasm</location>
    </subcellularLocation>
</comment>
<dbReference type="InterPro" id="IPR044901">
    <property type="entry name" value="Trehalose_TreZ_E-set_sf"/>
</dbReference>
<evidence type="ECO:0000256" key="7">
    <source>
        <dbReference type="ARBA" id="ARBA00022801"/>
    </source>
</evidence>
<dbReference type="GO" id="GO:0005992">
    <property type="term" value="P:trehalose biosynthetic process"/>
    <property type="evidence" value="ECO:0007669"/>
    <property type="project" value="UniProtKB-UniRule"/>
</dbReference>
<dbReference type="InterPro" id="IPR022567">
    <property type="entry name" value="DUF3459"/>
</dbReference>
<dbReference type="RefSeq" id="WP_092814771.1">
    <property type="nucleotide sequence ID" value="NZ_FMVW01000007.1"/>
</dbReference>
<evidence type="ECO:0000256" key="16">
    <source>
        <dbReference type="PIRSR" id="PIRSR006337-3"/>
    </source>
</evidence>
<evidence type="ECO:0000256" key="1">
    <source>
        <dbReference type="ARBA" id="ARBA00004496"/>
    </source>
</evidence>
<dbReference type="SUPFAM" id="SSF81296">
    <property type="entry name" value="E set domains"/>
    <property type="match status" value="1"/>
</dbReference>
<evidence type="ECO:0000256" key="9">
    <source>
        <dbReference type="ARBA" id="ARBA00023295"/>
    </source>
</evidence>
<proteinExistence type="inferred from homology"/>
<comment type="similarity">
    <text evidence="3 14">Belongs to the glycosyl hydrolase 13 family.</text>
</comment>
<dbReference type="InterPro" id="IPR017853">
    <property type="entry name" value="GH"/>
</dbReference>
<evidence type="ECO:0000256" key="11">
    <source>
        <dbReference type="ARBA" id="ARBA00033284"/>
    </source>
</evidence>
<feature type="domain" description="Glycosyl hydrolase family 13 catalytic" evidence="17">
    <location>
        <begin position="53"/>
        <end position="457"/>
    </location>
</feature>
<evidence type="ECO:0000256" key="4">
    <source>
        <dbReference type="ARBA" id="ARBA00012268"/>
    </source>
</evidence>
<dbReference type="InterPro" id="IPR014756">
    <property type="entry name" value="Ig_E-set"/>
</dbReference>
<dbReference type="Pfam" id="PF00128">
    <property type="entry name" value="Alpha-amylase"/>
    <property type="match status" value="1"/>
</dbReference>
<evidence type="ECO:0000256" key="10">
    <source>
        <dbReference type="ARBA" id="ARBA00032057"/>
    </source>
</evidence>
<dbReference type="InterPro" id="IPR012768">
    <property type="entry name" value="Trehalose_TreZ"/>
</dbReference>
<feature type="active site" description="Nucleophile" evidence="15">
    <location>
        <position position="248"/>
    </location>
</feature>
<evidence type="ECO:0000259" key="17">
    <source>
        <dbReference type="SMART" id="SM00642"/>
    </source>
</evidence>
<dbReference type="Gene3D" id="3.20.20.80">
    <property type="entry name" value="Glycosidases"/>
    <property type="match status" value="1"/>
</dbReference>
<evidence type="ECO:0000313" key="19">
    <source>
        <dbReference type="Proteomes" id="UP000199347"/>
    </source>
</evidence>
<dbReference type="Gene3D" id="2.60.40.10">
    <property type="entry name" value="Immunoglobulins"/>
    <property type="match status" value="1"/>
</dbReference>
<sequence length="593" mass="65959">MRPEGGARFRLWAPAQSALTLRLAGQDLAMNKADRGWFELTVPEAEAGQDYQFVLEDGFAVPDPTARAQAGDVHGPSRLVDPKAYRWQSAGWRGRPAEELVTYELHVGTFSPAGTFAGAEERLDYLADLGVTAIELLPVAQFSGNRGWGYDGVLLYAPHSAYGGPEGLKALVDAAHQRGLMVILDVVYNHFGPDGNYLHMYAPSFFDPERHTPWGAGIHYDDAAVRSFFIDNALYWLEEFRLDGMRFDAIDQIKGPGADTLLPELSSRIREKWPDRHIHLTTEDERNIVSLHERDDDGAPRYFTAEWNDDFHHAAHCAATAEHEGYYKDYADDPVGHLMRILGEGFAYQGEVSEHWGGPRGVVSAGQPPTAFVTFLQNHDQVGNRADGERLAVLADEEMLRLLTAIHLLQPQLPLLFMGEEYAETQPFLFFTDFHGELADLVREGRRREFTAWESFRDPARRAAIADPNDVKTFERSCLDWSGAARGEGHEHLAFTRELLHLRHREIVPRLAGMRAMNAETERLGDHGFRVTWTMGDGARLTLLANLGDTPVSTDGYKPSAPIFVSGPGVDAEIADGLVPALAVAFFMEASHA</sequence>
<dbReference type="GO" id="GO:0005737">
    <property type="term" value="C:cytoplasm"/>
    <property type="evidence" value="ECO:0007669"/>
    <property type="project" value="UniProtKB-SubCell"/>
</dbReference>
<evidence type="ECO:0000256" key="2">
    <source>
        <dbReference type="ARBA" id="ARBA00005199"/>
    </source>
</evidence>
<dbReference type="SUPFAM" id="SSF51445">
    <property type="entry name" value="(Trans)glycosidases"/>
    <property type="match status" value="1"/>
</dbReference>
<name>A0A1G5NYW1_AFIMA</name>
<dbReference type="EMBL" id="FMVW01000007">
    <property type="protein sequence ID" value="SCZ42493.1"/>
    <property type="molecule type" value="Genomic_DNA"/>
</dbReference>
<dbReference type="SMART" id="SM00642">
    <property type="entry name" value="Aamy"/>
    <property type="match status" value="1"/>
</dbReference>
<gene>
    <name evidence="18" type="ORF">SAMN03080610_02928</name>
</gene>
<feature type="active site" description="Proton donor" evidence="15">
    <location>
        <position position="283"/>
    </location>
</feature>
<evidence type="ECO:0000256" key="5">
    <source>
        <dbReference type="ARBA" id="ARBA00015938"/>
    </source>
</evidence>
<evidence type="ECO:0000256" key="13">
    <source>
        <dbReference type="NCBIfam" id="TIGR02402"/>
    </source>
</evidence>
<evidence type="ECO:0000256" key="8">
    <source>
        <dbReference type="ARBA" id="ARBA00023277"/>
    </source>
</evidence>
<dbReference type="Pfam" id="PF11941">
    <property type="entry name" value="DUF3459"/>
    <property type="match status" value="1"/>
</dbReference>
<keyword evidence="6" id="KW-0963">Cytoplasm</keyword>
<comment type="pathway">
    <text evidence="2 14">Glycan biosynthesis; trehalose biosynthesis.</text>
</comment>
<keyword evidence="7 14" id="KW-0378">Hydrolase</keyword>
<dbReference type="OrthoDB" id="9800174at2"/>
<dbReference type="AlphaFoldDB" id="A0A1G5NYW1"/>
<accession>A0A1G5NYW1</accession>
<dbReference type="CDD" id="cd11325">
    <property type="entry name" value="AmyAc_GTHase"/>
    <property type="match status" value="1"/>
</dbReference>
<dbReference type="EC" id="3.2.1.141" evidence="4 13"/>
<dbReference type="UniPathway" id="UPA00299"/>